<keyword evidence="3" id="KW-1185">Reference proteome</keyword>
<protein>
    <submittedName>
        <fullName evidence="2">Uncharacterized protein</fullName>
    </submittedName>
</protein>
<comment type="caution">
    <text evidence="2">The sequence shown here is derived from an EMBL/GenBank/DDBJ whole genome shotgun (WGS) entry which is preliminary data.</text>
</comment>
<accession>A0A4V3D9G4</accession>
<evidence type="ECO:0000256" key="1">
    <source>
        <dbReference type="SAM" id="MobiDB-lite"/>
    </source>
</evidence>
<reference evidence="2 3" key="1">
    <citation type="submission" date="2019-03" db="EMBL/GenBank/DDBJ databases">
        <title>Genomic Encyclopedia of Type Strains, Phase IV (KMG-IV): sequencing the most valuable type-strain genomes for metagenomic binning, comparative biology and taxonomic classification.</title>
        <authorList>
            <person name="Goeker M."/>
        </authorList>
    </citation>
    <scope>NUCLEOTIDE SEQUENCE [LARGE SCALE GENOMIC DNA]</scope>
    <source>
        <strain evidence="2 3">DSM 46770</strain>
    </source>
</reference>
<feature type="region of interest" description="Disordered" evidence="1">
    <location>
        <begin position="214"/>
        <end position="241"/>
    </location>
</feature>
<dbReference type="Proteomes" id="UP000295281">
    <property type="component" value="Unassembled WGS sequence"/>
</dbReference>
<evidence type="ECO:0000313" key="2">
    <source>
        <dbReference type="EMBL" id="TDQ55450.1"/>
    </source>
</evidence>
<sequence>MSTKHRAWGWATGHGAACLIGRDSLGGMGSMVKRGHWRESDGSPMKTADARDIWAEEAYSLLVDVARTYHAVITYKELAEKVQKTSGIRTSALLRNWIGAVLGVVVREAHRRGDPPLTALVVHSDDGMVGEGYKEVLWVAGEPPLEDVFEREHHAAEARLACYRRFGATLPPDGGTAALAPRLQATVERRRRAGPRAAGRCPFLPVILTFSGSQRRLRPRKGQDHREERTSWTQAPRTGPVTCVHGRPVVRAATGFGPV</sequence>
<proteinExistence type="predicted"/>
<dbReference type="AlphaFoldDB" id="A0A4V3D9G4"/>
<evidence type="ECO:0000313" key="3">
    <source>
        <dbReference type="Proteomes" id="UP000295281"/>
    </source>
</evidence>
<feature type="compositionally biased region" description="Basic and acidic residues" evidence="1">
    <location>
        <begin position="221"/>
        <end position="230"/>
    </location>
</feature>
<gene>
    <name evidence="2" type="ORF">EV190_101777</name>
</gene>
<name>A0A4V3D9G4_9ACTN</name>
<organism evidence="2 3">
    <name type="scientific">Actinorugispora endophytica</name>
    <dbReference type="NCBI Taxonomy" id="1605990"/>
    <lineage>
        <taxon>Bacteria</taxon>
        <taxon>Bacillati</taxon>
        <taxon>Actinomycetota</taxon>
        <taxon>Actinomycetes</taxon>
        <taxon>Streptosporangiales</taxon>
        <taxon>Nocardiopsidaceae</taxon>
        <taxon>Actinorugispora</taxon>
    </lineage>
</organism>
<dbReference type="EMBL" id="SNYN01000001">
    <property type="protein sequence ID" value="TDQ55450.1"/>
    <property type="molecule type" value="Genomic_DNA"/>
</dbReference>